<dbReference type="EC" id="3.4.21.89" evidence="5"/>
<evidence type="ECO:0000256" key="2">
    <source>
        <dbReference type="ARBA" id="ARBA00022692"/>
    </source>
</evidence>
<dbReference type="InterPro" id="IPR036286">
    <property type="entry name" value="LexA/Signal_pep-like_sf"/>
</dbReference>
<feature type="transmembrane region" description="Helical" evidence="6">
    <location>
        <begin position="168"/>
        <end position="188"/>
    </location>
</feature>
<dbReference type="GO" id="GO:0009003">
    <property type="term" value="F:signal peptidase activity"/>
    <property type="evidence" value="ECO:0007669"/>
    <property type="project" value="UniProtKB-EC"/>
</dbReference>
<evidence type="ECO:0000256" key="1">
    <source>
        <dbReference type="ARBA" id="ARBA00004370"/>
    </source>
</evidence>
<gene>
    <name evidence="7" type="ORF">F8153_05410</name>
</gene>
<organism evidence="7 8">
    <name type="scientific">Alkaliphilus serpentinus</name>
    <dbReference type="NCBI Taxonomy" id="1482731"/>
    <lineage>
        <taxon>Bacteria</taxon>
        <taxon>Bacillati</taxon>
        <taxon>Bacillota</taxon>
        <taxon>Clostridia</taxon>
        <taxon>Peptostreptococcales</taxon>
        <taxon>Natronincolaceae</taxon>
        <taxon>Alkaliphilus</taxon>
    </lineage>
</organism>
<reference evidence="7 8" key="1">
    <citation type="submission" date="2019-10" db="EMBL/GenBank/DDBJ databases">
        <title>Alkaliphilus serpentinus sp. nov. and Alkaliphilus pronyensis sp. nov., two novel anaerobic alkaliphilic species isolated from the serpentinized-hosted hydrothermal field of the Prony Bay (New Caledonia).</title>
        <authorList>
            <person name="Postec A."/>
        </authorList>
    </citation>
    <scope>NUCLEOTIDE SEQUENCE [LARGE SCALE GENOMIC DNA]</scope>
    <source>
        <strain evidence="7 8">LacT</strain>
    </source>
</reference>
<evidence type="ECO:0000313" key="7">
    <source>
        <dbReference type="EMBL" id="KAB3531074.1"/>
    </source>
</evidence>
<evidence type="ECO:0000256" key="3">
    <source>
        <dbReference type="ARBA" id="ARBA00022989"/>
    </source>
</evidence>
<accession>A0A833MAI3</accession>
<protein>
    <recommendedName>
        <fullName evidence="5">Signal peptidase I</fullName>
        <ecNumber evidence="5">3.4.21.89</ecNumber>
    </recommendedName>
</protein>
<dbReference type="EMBL" id="WBZB01000014">
    <property type="protein sequence ID" value="KAB3531074.1"/>
    <property type="molecule type" value="Genomic_DNA"/>
</dbReference>
<keyword evidence="8" id="KW-1185">Reference proteome</keyword>
<dbReference type="GO" id="GO:0006465">
    <property type="term" value="P:signal peptide processing"/>
    <property type="evidence" value="ECO:0007669"/>
    <property type="project" value="UniProtKB-UniRule"/>
</dbReference>
<dbReference type="PRINTS" id="PR00728">
    <property type="entry name" value="SIGNALPTASE"/>
</dbReference>
<dbReference type="Proteomes" id="UP000465601">
    <property type="component" value="Unassembled WGS sequence"/>
</dbReference>
<dbReference type="CDD" id="cd06530">
    <property type="entry name" value="S26_SPase_I"/>
    <property type="match status" value="1"/>
</dbReference>
<comment type="caution">
    <text evidence="7">The sequence shown here is derived from an EMBL/GenBank/DDBJ whole genome shotgun (WGS) entry which is preliminary data.</text>
</comment>
<evidence type="ECO:0000256" key="4">
    <source>
        <dbReference type="ARBA" id="ARBA00023136"/>
    </source>
</evidence>
<name>A0A833MAI3_9FIRM</name>
<dbReference type="InterPro" id="IPR001733">
    <property type="entry name" value="Peptidase_S26B"/>
</dbReference>
<dbReference type="PANTHER" id="PTHR10806:SF6">
    <property type="entry name" value="SIGNAL PEPTIDASE COMPLEX CATALYTIC SUBUNIT SEC11"/>
    <property type="match status" value="1"/>
</dbReference>
<keyword evidence="3 6" id="KW-1133">Transmembrane helix</keyword>
<sequence>MMIMENHSTELQGENKVSSGTQKLKNISSNILIGLLAVIIISMLFLLFQSRRTAGPPSIAGHQMYIVLSGSMSPTFKTGSVIFVKETDPTEIKAEDVITYTGHDGGGITTHRVVEVINEGPLKFKTRGDANNMDDPLPVPAQNVMGVVKLSIPLIGYLFSFARSKEGFLILLIVPGVILIISQAKTLIKHIKEAKAE</sequence>
<dbReference type="OrthoDB" id="1648066at2"/>
<dbReference type="NCBIfam" id="TIGR02228">
    <property type="entry name" value="sigpep_I_arch"/>
    <property type="match status" value="1"/>
</dbReference>
<keyword evidence="2 6" id="KW-0812">Transmembrane</keyword>
<dbReference type="GO" id="GO:0016020">
    <property type="term" value="C:membrane"/>
    <property type="evidence" value="ECO:0007669"/>
    <property type="project" value="UniProtKB-SubCell"/>
</dbReference>
<dbReference type="InterPro" id="IPR019533">
    <property type="entry name" value="Peptidase_S26"/>
</dbReference>
<dbReference type="AlphaFoldDB" id="A0A833MAI3"/>
<feature type="transmembrane region" description="Helical" evidence="6">
    <location>
        <begin position="143"/>
        <end position="162"/>
    </location>
</feature>
<proteinExistence type="predicted"/>
<keyword evidence="4 6" id="KW-0472">Membrane</keyword>
<dbReference type="GO" id="GO:0004252">
    <property type="term" value="F:serine-type endopeptidase activity"/>
    <property type="evidence" value="ECO:0007669"/>
    <property type="project" value="UniProtKB-UniRule"/>
</dbReference>
<evidence type="ECO:0000256" key="6">
    <source>
        <dbReference type="SAM" id="Phobius"/>
    </source>
</evidence>
<evidence type="ECO:0000256" key="5">
    <source>
        <dbReference type="NCBIfam" id="TIGR02228"/>
    </source>
</evidence>
<evidence type="ECO:0000313" key="8">
    <source>
        <dbReference type="Proteomes" id="UP000465601"/>
    </source>
</evidence>
<keyword evidence="7" id="KW-0378">Hydrolase</keyword>
<dbReference type="PANTHER" id="PTHR10806">
    <property type="entry name" value="SIGNAL PEPTIDASE COMPLEX CATALYTIC SUBUNIT SEC11"/>
    <property type="match status" value="1"/>
</dbReference>
<dbReference type="SUPFAM" id="SSF51306">
    <property type="entry name" value="LexA/Signal peptidase"/>
    <property type="match status" value="1"/>
</dbReference>
<feature type="transmembrane region" description="Helical" evidence="6">
    <location>
        <begin position="27"/>
        <end position="48"/>
    </location>
</feature>
<comment type="subcellular location">
    <subcellularLocation>
        <location evidence="1">Membrane</location>
    </subcellularLocation>
</comment>